<feature type="compositionally biased region" description="Polar residues" evidence="1">
    <location>
        <begin position="91"/>
        <end position="106"/>
    </location>
</feature>
<dbReference type="RefSeq" id="XP_031867273.1">
    <property type="nucleotide sequence ID" value="XM_032016982.1"/>
</dbReference>
<comment type="caution">
    <text evidence="2">The sequence shown here is derived from an EMBL/GenBank/DDBJ whole genome shotgun (WGS) entry which is preliminary data.</text>
</comment>
<feature type="compositionally biased region" description="Polar residues" evidence="1">
    <location>
        <begin position="67"/>
        <end position="79"/>
    </location>
</feature>
<accession>A0A370TGH4</accession>
<reference evidence="2 3" key="1">
    <citation type="journal article" date="2018" name="IMA Fungus">
        <title>IMA Genome-F 9: Draft genome sequence of Annulohypoxylon stygium, Aspergillus mulundensis, Berkeleyomyces basicola (syn. Thielaviopsis basicola), Ceratocystis smalleyi, two Cercospora beticola strains, Coleophoma cylindrospora, Fusarium fracticaudum, Phialophora cf. hyalina, and Morchella septimelata.</title>
        <authorList>
            <person name="Wingfield B.D."/>
            <person name="Bills G.F."/>
            <person name="Dong Y."/>
            <person name="Huang W."/>
            <person name="Nel W.J."/>
            <person name="Swalarsk-Parry B.S."/>
            <person name="Vaghefi N."/>
            <person name="Wilken P.M."/>
            <person name="An Z."/>
            <person name="de Beer Z.W."/>
            <person name="De Vos L."/>
            <person name="Chen L."/>
            <person name="Duong T.A."/>
            <person name="Gao Y."/>
            <person name="Hammerbacher A."/>
            <person name="Kikkert J.R."/>
            <person name="Li Y."/>
            <person name="Li H."/>
            <person name="Li K."/>
            <person name="Li Q."/>
            <person name="Liu X."/>
            <person name="Ma X."/>
            <person name="Naidoo K."/>
            <person name="Pethybridge S.J."/>
            <person name="Sun J."/>
            <person name="Steenkamp E.T."/>
            <person name="van der Nest M.A."/>
            <person name="van Wyk S."/>
            <person name="Wingfield M.J."/>
            <person name="Xiong C."/>
            <person name="Yue Q."/>
            <person name="Zhang X."/>
        </authorList>
    </citation>
    <scope>NUCLEOTIDE SEQUENCE [LARGE SCALE GENOMIC DNA]</scope>
    <source>
        <strain evidence="2 3">BP 5553</strain>
    </source>
</reference>
<proteinExistence type="predicted"/>
<feature type="compositionally biased region" description="Low complexity" evidence="1">
    <location>
        <begin position="45"/>
        <end position="58"/>
    </location>
</feature>
<feature type="region of interest" description="Disordered" evidence="1">
    <location>
        <begin position="1"/>
        <end position="113"/>
    </location>
</feature>
<evidence type="ECO:0000313" key="2">
    <source>
        <dbReference type="EMBL" id="RDL33991.1"/>
    </source>
</evidence>
<keyword evidence="3" id="KW-1185">Reference proteome</keyword>
<dbReference type="GeneID" id="43601208"/>
<organism evidence="2 3">
    <name type="scientific">Venustampulla echinocandica</name>
    <dbReference type="NCBI Taxonomy" id="2656787"/>
    <lineage>
        <taxon>Eukaryota</taxon>
        <taxon>Fungi</taxon>
        <taxon>Dikarya</taxon>
        <taxon>Ascomycota</taxon>
        <taxon>Pezizomycotina</taxon>
        <taxon>Leotiomycetes</taxon>
        <taxon>Helotiales</taxon>
        <taxon>Pleuroascaceae</taxon>
        <taxon>Venustampulla</taxon>
    </lineage>
</organism>
<protein>
    <submittedName>
        <fullName evidence="2">Uncharacterized protein</fullName>
    </submittedName>
</protein>
<evidence type="ECO:0000256" key="1">
    <source>
        <dbReference type="SAM" id="MobiDB-lite"/>
    </source>
</evidence>
<name>A0A370TGH4_9HELO</name>
<dbReference type="AlphaFoldDB" id="A0A370TGH4"/>
<dbReference type="Proteomes" id="UP000254866">
    <property type="component" value="Unassembled WGS sequence"/>
</dbReference>
<gene>
    <name evidence="2" type="ORF">BP5553_08359</name>
</gene>
<evidence type="ECO:0000313" key="3">
    <source>
        <dbReference type="Proteomes" id="UP000254866"/>
    </source>
</evidence>
<dbReference type="EMBL" id="NPIC01000008">
    <property type="protein sequence ID" value="RDL33991.1"/>
    <property type="molecule type" value="Genomic_DNA"/>
</dbReference>
<sequence length="342" mass="37354">MGQDNNKIANDGDSSDQQPGAQRPSAEFYRDISKQFINMKNASHPKPAANPSSSRSPNEILEDAISSLLSQPAGQQSGSAFGGYPGLAPNIQRSGLPQGRDQQPNVAPTRHLPYQGDEKLDWLRRLYSTEKSGAMFVTHALNSQRRSCQMNEHSMVVWVAGVGGKFSGGTNDHAKGTWAMWFGGPNIGNDMDGGPPPFGSVKMTGDPKVPTSNEIILFAEIIGASNALEVLSHESRQRIPLRNNELRDNRNPIYKRHRTNQAVIISSSKELVALITGISNIQLLEQVEKAFWAMNRLVERLENKGIAVEFYLVDEAVNSVATVLAEKEHDGAVEKAGLVETL</sequence>